<dbReference type="GO" id="GO:0003700">
    <property type="term" value="F:DNA-binding transcription factor activity"/>
    <property type="evidence" value="ECO:0007669"/>
    <property type="project" value="InterPro"/>
</dbReference>
<evidence type="ECO:0000256" key="3">
    <source>
        <dbReference type="ARBA" id="ARBA00023163"/>
    </source>
</evidence>
<dbReference type="Pfam" id="PF03466">
    <property type="entry name" value="LysR_substrate"/>
    <property type="match status" value="1"/>
</dbReference>
<dbReference type="RefSeq" id="WP_094376595.1">
    <property type="nucleotide sequence ID" value="NZ_NOKA02000004.1"/>
</dbReference>
<dbReference type="AlphaFoldDB" id="A0A371JI16"/>
<feature type="domain" description="HTH lysR-type" evidence="4">
    <location>
        <begin position="1"/>
        <end position="24"/>
    </location>
</feature>
<evidence type="ECO:0000313" key="6">
    <source>
        <dbReference type="Proteomes" id="UP000216411"/>
    </source>
</evidence>
<name>A0A371JI16_9FIRM</name>
<keyword evidence="2" id="KW-0238">DNA-binding</keyword>
<comment type="caution">
    <text evidence="5">The sequence shown here is derived from an EMBL/GenBank/DDBJ whole genome shotgun (WGS) entry which is preliminary data.</text>
</comment>
<evidence type="ECO:0000259" key="4">
    <source>
        <dbReference type="PROSITE" id="PS50931"/>
    </source>
</evidence>
<dbReference type="InterPro" id="IPR005119">
    <property type="entry name" value="LysR_subst-bd"/>
</dbReference>
<proteinExistence type="predicted"/>
<dbReference type="PROSITE" id="PS50931">
    <property type="entry name" value="HTH_LYSR"/>
    <property type="match status" value="1"/>
</dbReference>
<keyword evidence="3" id="KW-0804">Transcription</keyword>
<keyword evidence="1" id="KW-0805">Transcription regulation</keyword>
<dbReference type="Gene3D" id="3.40.190.290">
    <property type="match status" value="1"/>
</dbReference>
<evidence type="ECO:0000313" key="5">
    <source>
        <dbReference type="EMBL" id="RDY32381.1"/>
    </source>
</evidence>
<evidence type="ECO:0000256" key="1">
    <source>
        <dbReference type="ARBA" id="ARBA00023015"/>
    </source>
</evidence>
<evidence type="ECO:0000256" key="2">
    <source>
        <dbReference type="ARBA" id="ARBA00023125"/>
    </source>
</evidence>
<keyword evidence="6" id="KW-1185">Reference proteome</keyword>
<accession>A0A371JI16</accession>
<dbReference type="Proteomes" id="UP000216411">
    <property type="component" value="Unassembled WGS sequence"/>
</dbReference>
<gene>
    <name evidence="5" type="ORF">CG710_005220</name>
</gene>
<organism evidence="5 6">
    <name type="scientific">Lachnotalea glycerini</name>
    <dbReference type="NCBI Taxonomy" id="1763509"/>
    <lineage>
        <taxon>Bacteria</taxon>
        <taxon>Bacillati</taxon>
        <taxon>Bacillota</taxon>
        <taxon>Clostridia</taxon>
        <taxon>Lachnospirales</taxon>
        <taxon>Lachnospiraceae</taxon>
        <taxon>Lachnotalea</taxon>
    </lineage>
</organism>
<sequence length="81" mass="9509">MNLYHLRYFVTLAHLEHYTKAAAQGFGIAIVPDMPMLNQLPVKTLSIKNPSWERRFYMAYLKGQYQTPVVSDYIQFIKNKV</sequence>
<reference evidence="5 6" key="1">
    <citation type="journal article" date="2017" name="Genome Announc.">
        <title>Draft Genome Sequence of a Sporulating and Motile Strain of Lachnotalea glycerini Isolated from Water in Quebec City, Canada.</title>
        <authorList>
            <person name="Maheux A.F."/>
            <person name="Boudreau D.K."/>
            <person name="Berube E."/>
            <person name="Boissinot M."/>
            <person name="Raymond F."/>
            <person name="Brodeur S."/>
            <person name="Corbeil J."/>
            <person name="Isabel S."/>
            <person name="Omar R.F."/>
            <person name="Bergeron M.G."/>
        </authorList>
    </citation>
    <scope>NUCLEOTIDE SEQUENCE [LARGE SCALE GENOMIC DNA]</scope>
    <source>
        <strain evidence="5 6">CCRI-19302</strain>
    </source>
</reference>
<dbReference type="SUPFAM" id="SSF53850">
    <property type="entry name" value="Periplasmic binding protein-like II"/>
    <property type="match status" value="1"/>
</dbReference>
<protein>
    <recommendedName>
        <fullName evidence="4">HTH lysR-type domain-containing protein</fullName>
    </recommendedName>
</protein>
<dbReference type="EMBL" id="NOKA02000004">
    <property type="protein sequence ID" value="RDY32381.1"/>
    <property type="molecule type" value="Genomic_DNA"/>
</dbReference>
<dbReference type="OrthoDB" id="1652954at2"/>
<dbReference type="GO" id="GO:0003677">
    <property type="term" value="F:DNA binding"/>
    <property type="evidence" value="ECO:0007669"/>
    <property type="project" value="UniProtKB-KW"/>
</dbReference>
<dbReference type="InterPro" id="IPR000847">
    <property type="entry name" value="LysR_HTH_N"/>
</dbReference>